<keyword evidence="3" id="KW-1185">Reference proteome</keyword>
<dbReference type="KEGG" id="ceh:CEW89_15665"/>
<feature type="transmembrane region" description="Helical" evidence="1">
    <location>
        <begin position="30"/>
        <end position="50"/>
    </location>
</feature>
<reference evidence="2 3" key="1">
    <citation type="submission" date="2017-06" db="EMBL/GenBank/DDBJ databases">
        <title>Celeribacter sp. TSPH2 complete genome sequence.</title>
        <authorList>
            <person name="Woo J.-H."/>
            <person name="Kim H.-S."/>
        </authorList>
    </citation>
    <scope>NUCLEOTIDE SEQUENCE [LARGE SCALE GENOMIC DNA]</scope>
    <source>
        <strain evidence="2 3">TSPH2</strain>
    </source>
</reference>
<dbReference type="Proteomes" id="UP000217935">
    <property type="component" value="Chromosome"/>
</dbReference>
<organism evidence="2 3">
    <name type="scientific">Celeribacter ethanolicus</name>
    <dbReference type="NCBI Taxonomy" id="1758178"/>
    <lineage>
        <taxon>Bacteria</taxon>
        <taxon>Pseudomonadati</taxon>
        <taxon>Pseudomonadota</taxon>
        <taxon>Alphaproteobacteria</taxon>
        <taxon>Rhodobacterales</taxon>
        <taxon>Roseobacteraceae</taxon>
        <taxon>Celeribacter</taxon>
    </lineage>
</organism>
<evidence type="ECO:0000313" key="3">
    <source>
        <dbReference type="Proteomes" id="UP000217935"/>
    </source>
</evidence>
<dbReference type="AlphaFoldDB" id="A0A291GFB5"/>
<protein>
    <submittedName>
        <fullName evidence="2">Uncharacterized protein</fullName>
    </submittedName>
</protein>
<dbReference type="STRING" id="1758178.GCA_001550095_02989"/>
<keyword evidence="1" id="KW-0472">Membrane</keyword>
<sequence length="91" mass="10485">MIADSHIGEIRRRRAGFYPSERTRQIAESLLITLAAIVAALFIFMIFLALNGVDPLTYFKLVWRGAFGTMFSLENMLQRASGRRFWRICLT</sequence>
<dbReference type="EMBL" id="CP022196">
    <property type="protein sequence ID" value="ATG48881.1"/>
    <property type="molecule type" value="Genomic_DNA"/>
</dbReference>
<evidence type="ECO:0000256" key="1">
    <source>
        <dbReference type="SAM" id="Phobius"/>
    </source>
</evidence>
<evidence type="ECO:0000313" key="2">
    <source>
        <dbReference type="EMBL" id="ATG48881.1"/>
    </source>
</evidence>
<gene>
    <name evidence="2" type="ORF">CEW89_15665</name>
</gene>
<accession>A0A291GFB5</accession>
<dbReference type="OrthoDB" id="9809785at2"/>
<keyword evidence="1" id="KW-0812">Transmembrane</keyword>
<name>A0A291GFB5_9RHOB</name>
<proteinExistence type="predicted"/>
<keyword evidence="1" id="KW-1133">Transmembrane helix</keyword>
<dbReference type="RefSeq" id="WP_096806523.1">
    <property type="nucleotide sequence ID" value="NZ_CP022196.1"/>
</dbReference>